<dbReference type="Gene3D" id="3.90.1200.10">
    <property type="match status" value="1"/>
</dbReference>
<comment type="caution">
    <text evidence="1">The sequence shown here is derived from an EMBL/GenBank/DDBJ whole genome shotgun (WGS) entry which is preliminary data.</text>
</comment>
<accession>A0AAP2W7T1</accession>
<dbReference type="SUPFAM" id="SSF56112">
    <property type="entry name" value="Protein kinase-like (PK-like)"/>
    <property type="match status" value="1"/>
</dbReference>
<proteinExistence type="predicted"/>
<protein>
    <submittedName>
        <fullName evidence="1">Phosphotransferase</fullName>
    </submittedName>
</protein>
<dbReference type="RefSeq" id="WP_230742228.1">
    <property type="nucleotide sequence ID" value="NZ_PGCK01000008.1"/>
</dbReference>
<organism evidence="1 2">
    <name type="scientific">Methanooceanicella nereidis</name>
    <dbReference type="NCBI Taxonomy" id="2052831"/>
    <lineage>
        <taxon>Archaea</taxon>
        <taxon>Methanobacteriati</taxon>
        <taxon>Methanobacteriota</taxon>
        <taxon>Stenosarchaea group</taxon>
        <taxon>Methanomicrobia</taxon>
        <taxon>Methanocellales</taxon>
        <taxon>Methanocellaceae</taxon>
        <taxon>Methanooceanicella</taxon>
    </lineage>
</organism>
<dbReference type="InterPro" id="IPR011009">
    <property type="entry name" value="Kinase-like_dom_sf"/>
</dbReference>
<name>A0AAP2W7T1_9EURY</name>
<dbReference type="Proteomes" id="UP001320159">
    <property type="component" value="Unassembled WGS sequence"/>
</dbReference>
<evidence type="ECO:0000313" key="1">
    <source>
        <dbReference type="EMBL" id="MCD1295376.1"/>
    </source>
</evidence>
<evidence type="ECO:0000313" key="2">
    <source>
        <dbReference type="Proteomes" id="UP001320159"/>
    </source>
</evidence>
<sequence>MLETQEVCKDDREVLWIREMIRGNPELFPGDKPEKILVLHEKQVSSHHTHIYDIDDVYVHVKFFNRTKGRTNVTYDPIREMRSEYEKLLEYEKKGFGSGKYRVVKALGINADIDSALATMYVGGKTVQSVILDVIKEDGDPAMLYMALELTAGLLKKIHTVMPQSYQIDQADMFYSYLKSLLYLEEQNMLGGYHRRTFKGLTRWYNYKPLFDQRGVTVHGDANPSNFKIDNGIIYAFDMERSKGKHSPVIDLGAMVSELKHQFAYLTNDGGKAEPYIEHFLSSYAADEAELEFVKSILPFYVSQSLFKIAMLGYWDREYKKYLVEEGTKCIEVEPL</sequence>
<dbReference type="AlphaFoldDB" id="A0AAP2W7T1"/>
<reference evidence="1 2" key="1">
    <citation type="submission" date="2017-11" db="EMBL/GenBank/DDBJ databases">
        <title>Isolation and Characterization of Family Methanocellaceae Species from Potential Methane Hydrate Area Offshore Southwestern Taiwan.</title>
        <authorList>
            <person name="Zhang W.-L."/>
            <person name="Chen W.-C."/>
            <person name="Lai M.-C."/>
            <person name="Chen S.-C."/>
        </authorList>
    </citation>
    <scope>NUCLEOTIDE SEQUENCE [LARGE SCALE GENOMIC DNA]</scope>
    <source>
        <strain evidence="1 2">CWC-04</strain>
    </source>
</reference>
<gene>
    <name evidence="1" type="ORF">CUJ83_10235</name>
</gene>
<dbReference type="EMBL" id="PGCK01000008">
    <property type="protein sequence ID" value="MCD1295376.1"/>
    <property type="molecule type" value="Genomic_DNA"/>
</dbReference>
<keyword evidence="2" id="KW-1185">Reference proteome</keyword>